<feature type="compositionally biased region" description="Basic and acidic residues" evidence="1">
    <location>
        <begin position="448"/>
        <end position="458"/>
    </location>
</feature>
<sequence length="772" mass="82226">MTRTAPHPDPRPRTEEKREPTKYVEKKDAALELAASIADAQEDKTRVKVERGQQHAQAQKKEPRRARHHEAKSRLELAKATIASERARSKKEKARSKKASKRRAEEPSGSLGARTAAGAVNDGPPKKKKVANAELIGIVGSLANSNSNSNDENTSFVEVSAQTVFTSTPPTVASAASSTHHQSTSIRHNPPPWTHRSTHYHSTRLGHIFRCIRIALTISDSCPVGPAQPSAQLHSSSSSGSSSTRATPRPTPAAYSARLSQWHVALAGVPPELCPPSPMSDVDEESVEDLRADIRAALTAARGEPTSGKWAHVAGLMRMGCTRGRWRGAGARGTPVDSGGDSSGDGARWFLAETDEEWFEWERQRATEKIAKRRKGKDIAASAVPAASAEPEPGFERSSAELIKAREKVERWQLDVVAVPESEPTPAPDAQDRDGGEDEAGGVAGPQRRPEEGDHDPKQPSPLGFAVVKRATIPASTGRKRKATAPSKQPLSTSRFFHNDNRTDADAAHTDVDGAVPPAVALGRASRNEIEQETNTRRRSLSGPSISKQPPRVQRINEIYIPPSFPSDLRTSTPPRRISGSTASKTKPPPILPTATPLVLASPPSSPLSGLDSSPVRDNNKDIIEVSSPSIDVVVDHDHSGGEKRVRSPVPAPARSAPRAKRPRLDGGSGSGSGTPPINSHRSAGQAKANGQKNNGAPPSTPLGGAVPTLTELLASSSRPRKRPAKTLEFTPSQETAPADVATDSGKDGDKGKGKALRARDSEASPTKTHVS</sequence>
<feature type="region of interest" description="Disordered" evidence="1">
    <location>
        <begin position="170"/>
        <end position="194"/>
    </location>
</feature>
<organism evidence="2 3">
    <name type="scientific">Dentipellis fragilis</name>
    <dbReference type="NCBI Taxonomy" id="205917"/>
    <lineage>
        <taxon>Eukaryota</taxon>
        <taxon>Fungi</taxon>
        <taxon>Dikarya</taxon>
        <taxon>Basidiomycota</taxon>
        <taxon>Agaricomycotina</taxon>
        <taxon>Agaricomycetes</taxon>
        <taxon>Russulales</taxon>
        <taxon>Hericiaceae</taxon>
        <taxon>Dentipellis</taxon>
    </lineage>
</organism>
<feature type="compositionally biased region" description="Polar residues" evidence="1">
    <location>
        <begin position="676"/>
        <end position="698"/>
    </location>
</feature>
<feature type="compositionally biased region" description="Low complexity" evidence="1">
    <location>
        <begin position="227"/>
        <end position="254"/>
    </location>
</feature>
<dbReference type="OrthoDB" id="3218262at2759"/>
<feature type="compositionally biased region" description="Basic residues" evidence="1">
    <location>
        <begin position="88"/>
        <end position="101"/>
    </location>
</feature>
<feature type="compositionally biased region" description="Low complexity" evidence="1">
    <location>
        <begin position="597"/>
        <end position="614"/>
    </location>
</feature>
<protein>
    <submittedName>
        <fullName evidence="2">Uncharacterized protein</fullName>
    </submittedName>
</protein>
<feature type="non-terminal residue" evidence="2">
    <location>
        <position position="772"/>
    </location>
</feature>
<feature type="compositionally biased region" description="Basic and acidic residues" evidence="1">
    <location>
        <begin position="1"/>
        <end position="30"/>
    </location>
</feature>
<feature type="compositionally biased region" description="Basic residues" evidence="1">
    <location>
        <begin position="62"/>
        <end position="71"/>
    </location>
</feature>
<evidence type="ECO:0000256" key="1">
    <source>
        <dbReference type="SAM" id="MobiDB-lite"/>
    </source>
</evidence>
<feature type="region of interest" description="Disordered" evidence="1">
    <location>
        <begin position="1"/>
        <end position="126"/>
    </location>
</feature>
<feature type="compositionally biased region" description="Basic and acidic residues" evidence="1">
    <location>
        <begin position="497"/>
        <end position="512"/>
    </location>
</feature>
<keyword evidence="3" id="KW-1185">Reference proteome</keyword>
<name>A0A4Y9XN46_9AGAM</name>
<dbReference type="EMBL" id="SEOQ01001445">
    <property type="protein sequence ID" value="TFY51744.1"/>
    <property type="molecule type" value="Genomic_DNA"/>
</dbReference>
<proteinExistence type="predicted"/>
<feature type="compositionally biased region" description="Low complexity" evidence="1">
    <location>
        <begin position="380"/>
        <end position="392"/>
    </location>
</feature>
<feature type="region of interest" description="Disordered" evidence="1">
    <location>
        <begin position="370"/>
        <end position="396"/>
    </location>
</feature>
<dbReference type="STRING" id="205917.A0A4Y9XN46"/>
<feature type="region of interest" description="Disordered" evidence="1">
    <location>
        <begin position="415"/>
        <end position="772"/>
    </location>
</feature>
<feature type="compositionally biased region" description="Polar residues" evidence="1">
    <location>
        <begin position="569"/>
        <end position="585"/>
    </location>
</feature>
<evidence type="ECO:0000313" key="3">
    <source>
        <dbReference type="Proteomes" id="UP000298327"/>
    </source>
</evidence>
<dbReference type="Proteomes" id="UP000298327">
    <property type="component" value="Unassembled WGS sequence"/>
</dbReference>
<feature type="compositionally biased region" description="Basic and acidic residues" evidence="1">
    <location>
        <begin position="634"/>
        <end position="646"/>
    </location>
</feature>
<feature type="region of interest" description="Disordered" evidence="1">
    <location>
        <begin position="225"/>
        <end position="254"/>
    </location>
</feature>
<feature type="compositionally biased region" description="Polar residues" evidence="1">
    <location>
        <begin position="486"/>
        <end position="496"/>
    </location>
</feature>
<dbReference type="AlphaFoldDB" id="A0A4Y9XN46"/>
<evidence type="ECO:0000313" key="2">
    <source>
        <dbReference type="EMBL" id="TFY51744.1"/>
    </source>
</evidence>
<gene>
    <name evidence="2" type="ORF">EVG20_g10858</name>
</gene>
<feature type="compositionally biased region" description="Basic and acidic residues" evidence="1">
    <location>
        <begin position="526"/>
        <end position="536"/>
    </location>
</feature>
<comment type="caution">
    <text evidence="2">The sequence shown here is derived from an EMBL/GenBank/DDBJ whole genome shotgun (WGS) entry which is preliminary data.</text>
</comment>
<accession>A0A4Y9XN46</accession>
<feature type="compositionally biased region" description="Basic and acidic residues" evidence="1">
    <location>
        <begin position="41"/>
        <end position="53"/>
    </location>
</feature>
<feature type="compositionally biased region" description="Low complexity" evidence="1">
    <location>
        <begin position="170"/>
        <end position="185"/>
    </location>
</feature>
<reference evidence="2 3" key="1">
    <citation type="submission" date="2019-02" db="EMBL/GenBank/DDBJ databases">
        <title>Genome sequencing of the rare red list fungi Dentipellis fragilis.</title>
        <authorList>
            <person name="Buettner E."/>
            <person name="Kellner H."/>
        </authorList>
    </citation>
    <scope>NUCLEOTIDE SEQUENCE [LARGE SCALE GENOMIC DNA]</scope>
    <source>
        <strain evidence="2 3">DSM 105465</strain>
    </source>
</reference>
<feature type="compositionally biased region" description="Basic and acidic residues" evidence="1">
    <location>
        <begin position="745"/>
        <end position="763"/>
    </location>
</feature>